<evidence type="ECO:0008006" key="4">
    <source>
        <dbReference type="Google" id="ProtNLM"/>
    </source>
</evidence>
<evidence type="ECO:0000256" key="1">
    <source>
        <dbReference type="SAM" id="MobiDB-lite"/>
    </source>
</evidence>
<evidence type="ECO:0000313" key="3">
    <source>
        <dbReference type="Proteomes" id="UP000006514"/>
    </source>
</evidence>
<protein>
    <recommendedName>
        <fullName evidence="4">F-box domain-containing protein</fullName>
    </recommendedName>
</protein>
<dbReference type="AlphaFoldDB" id="J0D682"/>
<dbReference type="EMBL" id="JH687956">
    <property type="protein sequence ID" value="EJD34368.1"/>
    <property type="molecule type" value="Genomic_DNA"/>
</dbReference>
<dbReference type="Proteomes" id="UP000006514">
    <property type="component" value="Unassembled WGS sequence"/>
</dbReference>
<sequence length="424" mass="46901">MSEPAYPPVRDALTSGSQEGLPEARAPEEPGSGLAPRHGRGPQGRSIEELLPLELLMPVLLEFISVQPSLLRSDGCPILGWCDESRAKAPWVLAAVCSRWRKVALRTASWWTYIGLRKQLLMDSAGPSRAVRYVKDMASRSAAMPLDVTIAWEGIFWHQKFHDPILSALADTANRWNRFSIGIPPSNWAPPIMVWGGCSQLFYVLATRCMKNVKILEVDLYLTLQVIWDFLTYSPLLESLSLDLRHDTERWAGMPGRLDLPRLKSLALYNRAAEGLVVLPNHFSFPALETIRSSFSSIEALAVVARATRVVTALRLDVNTSLSASDAQRLAILGKLQKLEIHHVGAPMGAGFFDGVAPDAWPALEEVHIFGVDLQNDEADAVLRFVRARVEAPPVGERRLRAMVFADCANVAALQAQVDAFLRQ</sequence>
<reference evidence="3" key="1">
    <citation type="journal article" date="2012" name="Science">
        <title>The Paleozoic origin of enzymatic lignin decomposition reconstructed from 31 fungal genomes.</title>
        <authorList>
            <person name="Floudas D."/>
            <person name="Binder M."/>
            <person name="Riley R."/>
            <person name="Barry K."/>
            <person name="Blanchette R.A."/>
            <person name="Henrissat B."/>
            <person name="Martinez A.T."/>
            <person name="Otillar R."/>
            <person name="Spatafora J.W."/>
            <person name="Yadav J.S."/>
            <person name="Aerts A."/>
            <person name="Benoit I."/>
            <person name="Boyd A."/>
            <person name="Carlson A."/>
            <person name="Copeland A."/>
            <person name="Coutinho P.M."/>
            <person name="de Vries R.P."/>
            <person name="Ferreira P."/>
            <person name="Findley K."/>
            <person name="Foster B."/>
            <person name="Gaskell J."/>
            <person name="Glotzer D."/>
            <person name="Gorecki P."/>
            <person name="Heitman J."/>
            <person name="Hesse C."/>
            <person name="Hori C."/>
            <person name="Igarashi K."/>
            <person name="Jurgens J.A."/>
            <person name="Kallen N."/>
            <person name="Kersten P."/>
            <person name="Kohler A."/>
            <person name="Kuees U."/>
            <person name="Kumar T.K.A."/>
            <person name="Kuo A."/>
            <person name="LaButti K."/>
            <person name="Larrondo L.F."/>
            <person name="Lindquist E."/>
            <person name="Ling A."/>
            <person name="Lombard V."/>
            <person name="Lucas S."/>
            <person name="Lundell T."/>
            <person name="Martin R."/>
            <person name="McLaughlin D.J."/>
            <person name="Morgenstern I."/>
            <person name="Morin E."/>
            <person name="Murat C."/>
            <person name="Nagy L.G."/>
            <person name="Nolan M."/>
            <person name="Ohm R.A."/>
            <person name="Patyshakuliyeva A."/>
            <person name="Rokas A."/>
            <person name="Ruiz-Duenas F.J."/>
            <person name="Sabat G."/>
            <person name="Salamov A."/>
            <person name="Samejima M."/>
            <person name="Schmutz J."/>
            <person name="Slot J.C."/>
            <person name="St John F."/>
            <person name="Stenlid J."/>
            <person name="Sun H."/>
            <person name="Sun S."/>
            <person name="Syed K."/>
            <person name="Tsang A."/>
            <person name="Wiebenga A."/>
            <person name="Young D."/>
            <person name="Pisabarro A."/>
            <person name="Eastwood D.C."/>
            <person name="Martin F."/>
            <person name="Cullen D."/>
            <person name="Grigoriev I.V."/>
            <person name="Hibbett D.S."/>
        </authorList>
    </citation>
    <scope>NUCLEOTIDE SEQUENCE [LARGE SCALE GENOMIC DNA]</scope>
    <source>
        <strain evidence="3">TFB10046</strain>
    </source>
</reference>
<dbReference type="KEGG" id="adl:AURDEDRAFT_117636"/>
<name>J0D682_AURST</name>
<gene>
    <name evidence="2" type="ORF">AURDEDRAFT_117636</name>
</gene>
<organism evidence="2 3">
    <name type="scientific">Auricularia subglabra (strain TFB-10046 / SS5)</name>
    <name type="common">White-rot fungus</name>
    <name type="synonym">Auricularia delicata (strain TFB10046)</name>
    <dbReference type="NCBI Taxonomy" id="717982"/>
    <lineage>
        <taxon>Eukaryota</taxon>
        <taxon>Fungi</taxon>
        <taxon>Dikarya</taxon>
        <taxon>Basidiomycota</taxon>
        <taxon>Agaricomycotina</taxon>
        <taxon>Agaricomycetes</taxon>
        <taxon>Auriculariales</taxon>
        <taxon>Auriculariaceae</taxon>
        <taxon>Auricularia</taxon>
    </lineage>
</organism>
<proteinExistence type="predicted"/>
<dbReference type="OrthoDB" id="2884925at2759"/>
<feature type="region of interest" description="Disordered" evidence="1">
    <location>
        <begin position="1"/>
        <end position="43"/>
    </location>
</feature>
<accession>J0D682</accession>
<keyword evidence="3" id="KW-1185">Reference proteome</keyword>
<evidence type="ECO:0000313" key="2">
    <source>
        <dbReference type="EMBL" id="EJD34368.1"/>
    </source>
</evidence>
<dbReference type="InParanoid" id="J0D682"/>